<proteinExistence type="predicted"/>
<evidence type="ECO:0000313" key="2">
    <source>
        <dbReference type="EMBL" id="KAK0612384.1"/>
    </source>
</evidence>
<evidence type="ECO:0000256" key="1">
    <source>
        <dbReference type="SAM" id="MobiDB-lite"/>
    </source>
</evidence>
<dbReference type="EMBL" id="JAULSR010000009">
    <property type="protein sequence ID" value="KAK0612384.1"/>
    <property type="molecule type" value="Genomic_DNA"/>
</dbReference>
<feature type="region of interest" description="Disordered" evidence="1">
    <location>
        <begin position="279"/>
        <end position="331"/>
    </location>
</feature>
<keyword evidence="3" id="KW-1185">Reference proteome</keyword>
<feature type="compositionally biased region" description="Basic and acidic residues" evidence="1">
    <location>
        <begin position="321"/>
        <end position="331"/>
    </location>
</feature>
<feature type="region of interest" description="Disordered" evidence="1">
    <location>
        <begin position="1"/>
        <end position="50"/>
    </location>
</feature>
<dbReference type="AlphaFoldDB" id="A0AA39W4S8"/>
<name>A0AA39W4S8_9PEZI</name>
<organism evidence="2 3">
    <name type="scientific">Bombardia bombarda</name>
    <dbReference type="NCBI Taxonomy" id="252184"/>
    <lineage>
        <taxon>Eukaryota</taxon>
        <taxon>Fungi</taxon>
        <taxon>Dikarya</taxon>
        <taxon>Ascomycota</taxon>
        <taxon>Pezizomycotina</taxon>
        <taxon>Sordariomycetes</taxon>
        <taxon>Sordariomycetidae</taxon>
        <taxon>Sordariales</taxon>
        <taxon>Lasiosphaeriaceae</taxon>
        <taxon>Bombardia</taxon>
    </lineage>
</organism>
<feature type="compositionally biased region" description="Acidic residues" evidence="1">
    <location>
        <begin position="170"/>
        <end position="184"/>
    </location>
</feature>
<sequence>MAQKKVRLQDDGEGLPPTSLPYARSTASRTSNIQTPCTSSRCCGDTTATRVTRPVPGARASRMEQRVTRFTDRLASGNFSGRSSASDHQGSRQVSALFRDYNPSMNASSSQDGTDEDVEEAALLQRLDLFEARKAFKARIALINGDTNTDVSSSEDGTGEAVDDVPAWFDELDAREDPIDDDTDASSIEDGTDEEMDEAAEAQDAEDVPDDPWRPRGHREEDDKNFFESNSFELTDLIAGRGRVRLKELKRPEELEGYTGELLKEEISKELAECTLTADGSQPAAGDEDHTMEDDDGSSSSDEDSSIDDDDSSPAIDEGSSEEKDCFKDDNMSSCASVDYPSMDSTRWVHVGDCARLLPESIQLIREFFEGRRGVVTRAQFAGAYTVEVTTPDQDQHSSIMTLVQFRAPDVNGTDQWQAAGPSLAVFGRFVPERCDMGKWVPSDSSGADAGHTPLRYKVLPSLSSRWPRPKLFRGWREHKELNAIFEPTWPWTPHNHELSEMSVLIRPDLSGIACRCLLHSMRRSIDTMGIVLDAFDRKKIMTAMKFSFAFDYVPKMISSGYSPQFPEVLLSRTINMFNHLQWDEEHFRVN</sequence>
<feature type="compositionally biased region" description="Basic and acidic residues" evidence="1">
    <location>
        <begin position="211"/>
        <end position="226"/>
    </location>
</feature>
<feature type="compositionally biased region" description="Acidic residues" evidence="1">
    <location>
        <begin position="190"/>
        <end position="210"/>
    </location>
</feature>
<dbReference type="Proteomes" id="UP001174934">
    <property type="component" value="Unassembled WGS sequence"/>
</dbReference>
<feature type="region of interest" description="Disordered" evidence="1">
    <location>
        <begin position="170"/>
        <end position="232"/>
    </location>
</feature>
<gene>
    <name evidence="2" type="ORF">B0T17DRAFT_602812</name>
</gene>
<evidence type="ECO:0000313" key="3">
    <source>
        <dbReference type="Proteomes" id="UP001174934"/>
    </source>
</evidence>
<protein>
    <submittedName>
        <fullName evidence="2">Uncharacterized protein</fullName>
    </submittedName>
</protein>
<reference evidence="2" key="1">
    <citation type="submission" date="2023-06" db="EMBL/GenBank/DDBJ databases">
        <title>Genome-scale phylogeny and comparative genomics of the fungal order Sordariales.</title>
        <authorList>
            <consortium name="Lawrence Berkeley National Laboratory"/>
            <person name="Hensen N."/>
            <person name="Bonometti L."/>
            <person name="Westerberg I."/>
            <person name="Brannstrom I.O."/>
            <person name="Guillou S."/>
            <person name="Cros-Aarteil S."/>
            <person name="Calhoun S."/>
            <person name="Haridas S."/>
            <person name="Kuo A."/>
            <person name="Mondo S."/>
            <person name="Pangilinan J."/>
            <person name="Riley R."/>
            <person name="LaButti K."/>
            <person name="Andreopoulos B."/>
            <person name="Lipzen A."/>
            <person name="Chen C."/>
            <person name="Yanf M."/>
            <person name="Daum C."/>
            <person name="Ng V."/>
            <person name="Clum A."/>
            <person name="Steindorff A."/>
            <person name="Ohm R."/>
            <person name="Martin F."/>
            <person name="Silar P."/>
            <person name="Natvig D."/>
            <person name="Lalanne C."/>
            <person name="Gautier V."/>
            <person name="Ament-velasquez S.L."/>
            <person name="Kruys A."/>
            <person name="Hutchinson M.I."/>
            <person name="Powell A.J."/>
            <person name="Barry K."/>
            <person name="Miller A.N."/>
            <person name="Grigoriev I.V."/>
            <person name="Debuchy R."/>
            <person name="Gladieux P."/>
            <person name="Thoren M.H."/>
            <person name="Johannesson H."/>
        </authorList>
    </citation>
    <scope>NUCLEOTIDE SEQUENCE</scope>
    <source>
        <strain evidence="2">SMH3391-2</strain>
    </source>
</reference>
<feature type="compositionally biased region" description="Polar residues" evidence="1">
    <location>
        <begin position="25"/>
        <end position="50"/>
    </location>
</feature>
<comment type="caution">
    <text evidence="2">The sequence shown here is derived from an EMBL/GenBank/DDBJ whole genome shotgun (WGS) entry which is preliminary data.</text>
</comment>
<accession>A0AA39W4S8</accession>
<feature type="compositionally biased region" description="Acidic residues" evidence="1">
    <location>
        <begin position="290"/>
        <end position="312"/>
    </location>
</feature>